<evidence type="ECO:0000256" key="1">
    <source>
        <dbReference type="ARBA" id="ARBA00004123"/>
    </source>
</evidence>
<keyword evidence="6" id="KW-0812">Transmembrane</keyword>
<dbReference type="Gene3D" id="1.10.10.60">
    <property type="entry name" value="Homeodomain-like"/>
    <property type="match status" value="1"/>
</dbReference>
<keyword evidence="8" id="KW-1185">Reference proteome</keyword>
<dbReference type="SUPFAM" id="SSF46689">
    <property type="entry name" value="Homeodomain-like"/>
    <property type="match status" value="1"/>
</dbReference>
<dbReference type="InterPro" id="IPR017884">
    <property type="entry name" value="SANT_dom"/>
</dbReference>
<keyword evidence="3" id="KW-0804">Transcription</keyword>
<evidence type="ECO:0000259" key="7">
    <source>
        <dbReference type="PROSITE" id="PS51293"/>
    </source>
</evidence>
<keyword evidence="4" id="KW-0539">Nucleus</keyword>
<keyword evidence="2" id="KW-0805">Transcription regulation</keyword>
<dbReference type="FunFam" id="1.10.10.60:FF:000374">
    <property type="entry name" value="Arginine-glutamic acid dipeptide repeat protein"/>
    <property type="match status" value="1"/>
</dbReference>
<dbReference type="RefSeq" id="XP_014510030.2">
    <property type="nucleotide sequence ID" value="XM_014654544.2"/>
</dbReference>
<dbReference type="PANTHER" id="PTHR13859:SF34">
    <property type="entry name" value="SANT DOMAIN-CONTAINING PROTEIN"/>
    <property type="match status" value="1"/>
</dbReference>
<evidence type="ECO:0000256" key="2">
    <source>
        <dbReference type="ARBA" id="ARBA00023015"/>
    </source>
</evidence>
<dbReference type="GO" id="GO:0005634">
    <property type="term" value="C:nucleus"/>
    <property type="evidence" value="ECO:0007669"/>
    <property type="project" value="UniProtKB-SubCell"/>
</dbReference>
<proteinExistence type="predicted"/>
<evidence type="ECO:0000256" key="5">
    <source>
        <dbReference type="SAM" id="MobiDB-lite"/>
    </source>
</evidence>
<reference evidence="9" key="2">
    <citation type="submission" date="2025-08" db="UniProtKB">
        <authorList>
            <consortium name="RefSeq"/>
        </authorList>
    </citation>
    <scope>IDENTIFICATION</scope>
    <source>
        <tissue evidence="9">Leaf</tissue>
    </source>
</reference>
<feature type="region of interest" description="Disordered" evidence="5">
    <location>
        <begin position="874"/>
        <end position="920"/>
    </location>
</feature>
<comment type="subcellular location">
    <subcellularLocation>
        <location evidence="1">Nucleus</location>
    </subcellularLocation>
</comment>
<name>A0A1S3UVH5_VIGRR</name>
<dbReference type="OrthoDB" id="1634742at2759"/>
<keyword evidence="6" id="KW-1133">Transmembrane helix</keyword>
<evidence type="ECO:0000313" key="8">
    <source>
        <dbReference type="Proteomes" id="UP000087766"/>
    </source>
</evidence>
<dbReference type="InterPro" id="IPR057712">
    <property type="entry name" value="DUF7952"/>
</dbReference>
<dbReference type="InterPro" id="IPR056067">
    <property type="entry name" value="DUF7650"/>
</dbReference>
<feature type="compositionally biased region" description="Basic and acidic residues" evidence="5">
    <location>
        <begin position="875"/>
        <end position="884"/>
    </location>
</feature>
<organism evidence="8 9">
    <name type="scientific">Vigna radiata var. radiata</name>
    <name type="common">Mung bean</name>
    <name type="synonym">Phaseolus aureus</name>
    <dbReference type="NCBI Taxonomy" id="3916"/>
    <lineage>
        <taxon>Eukaryota</taxon>
        <taxon>Viridiplantae</taxon>
        <taxon>Streptophyta</taxon>
        <taxon>Embryophyta</taxon>
        <taxon>Tracheophyta</taxon>
        <taxon>Spermatophyta</taxon>
        <taxon>Magnoliopsida</taxon>
        <taxon>eudicotyledons</taxon>
        <taxon>Gunneridae</taxon>
        <taxon>Pentapetalae</taxon>
        <taxon>rosids</taxon>
        <taxon>fabids</taxon>
        <taxon>Fabales</taxon>
        <taxon>Fabaceae</taxon>
        <taxon>Papilionoideae</taxon>
        <taxon>50 kb inversion clade</taxon>
        <taxon>NPAAA clade</taxon>
        <taxon>indigoferoid/millettioid clade</taxon>
        <taxon>Phaseoleae</taxon>
        <taxon>Vigna</taxon>
    </lineage>
</organism>
<evidence type="ECO:0000256" key="4">
    <source>
        <dbReference type="ARBA" id="ARBA00023242"/>
    </source>
</evidence>
<gene>
    <name evidence="9" type="primary">LOC106769080</name>
</gene>
<evidence type="ECO:0000313" key="9">
    <source>
        <dbReference type="RefSeq" id="XP_014510030.2"/>
    </source>
</evidence>
<feature type="transmembrane region" description="Helical" evidence="6">
    <location>
        <begin position="19"/>
        <end position="43"/>
    </location>
</feature>
<reference evidence="8" key="1">
    <citation type="journal article" date="2014" name="Nat. Commun.">
        <title>Genome sequence of mungbean and insights into evolution within Vigna species.</title>
        <authorList>
            <person name="Kang Y.J."/>
            <person name="Kim S.K."/>
            <person name="Kim M.Y."/>
            <person name="Lestari P."/>
            <person name="Kim K.H."/>
            <person name="Ha B.K."/>
            <person name="Jun T.H."/>
            <person name="Hwang W.J."/>
            <person name="Lee T."/>
            <person name="Lee J."/>
            <person name="Shim S."/>
            <person name="Yoon M.Y."/>
            <person name="Jang Y.E."/>
            <person name="Han K.S."/>
            <person name="Taeprayoon P."/>
            <person name="Yoon N."/>
            <person name="Somta P."/>
            <person name="Tanya P."/>
            <person name="Kim K.S."/>
            <person name="Gwag J.G."/>
            <person name="Moon J.K."/>
            <person name="Lee Y.H."/>
            <person name="Park B.S."/>
            <person name="Bombarely A."/>
            <person name="Doyle J.J."/>
            <person name="Jackson S.A."/>
            <person name="Schafleitner R."/>
            <person name="Srinives P."/>
            <person name="Varshney R.K."/>
            <person name="Lee S.H."/>
        </authorList>
    </citation>
    <scope>NUCLEOTIDE SEQUENCE [LARGE SCALE GENOMIC DNA]</scope>
    <source>
        <strain evidence="8">cv. VC1973A</strain>
    </source>
</reference>
<sequence>MHIFVCNIYIYVRSERNSYAVIIIFFIDNYVLFTFSLFPICYFANRRVTITIHFPSFQLRFFMWVSLAATSSSSPSMEVDAGQVNDMNCNEEQAHEQSLSPEYSGVYDVFGEPEIFPRVGQQYQVQLPSLISKSDYHWYLRNPYEADNFASVLHKFRIGLPIPIIWIKNELENSRHNRQEKASKSNGVTNENESSKLNCIKETSNYLGGDIVKAKLGPVDSTLVSEMTLGESGDSNMQQETEIEMHEKHSDKGHSLVPGSASDTWNEIEEASFILGLYIFGKNLVQVKRFIGNKNMGDILSFYYGKFYKSDKYQRWSGCRKTRSRKCIYGPKIFTGPRQQELLSRLLPMVSEECYNKLLEVSKAFAEGKMLLEDYVLTLKASVGLKALVEGVGVGKGKEDLTGLTVDSMKPTQALPVRQEIPVGKACSMLTPPEIISFLTGDFRLSKARTSDLFWEAIWPRLLARGWHSEQPDSHNYAVVSKHSLVFLVPGVKKFSRKLVKGNHYFDSVSDVLCKVASDPELIELGTIADNDCTSKEGNSWTQDTKLDCENSPDQPRHCYLKVKTPNRSTDVMKFTVVDTSLACEKVTNVRELRSLPFEVLKTCTFENDSDDDENTSEQHTNESVSAKTTCFDRRKNGITKASKSNIGKGVSSLLNGFENNVPSKVELPSSGMASSGLSAASKGQKAEFFCNTLKRDGLNCSSLQRMVSDNKNDLVPVTKRRRRLTACSRAKKNSNTANFFVVPRGKETEAGFCLDNGNSKSSANVSANFFVATRVEQEEASLHKSKFSERVSWDIPPQEKSLAGFPAQKNKRLADSPSNLSSIINEEAVPDTSSSGAMGQCSKPQPRTMIDLNLPVSPEAEVDEPFVNVGTEMQENKISKESNDPSVGTNSKLGDHPEQQPDMHTRRQSTRNRPPTTKVLEAFAFGYLDRKEKRRSRDYLPDSSITRPSVSRKVGGYSNAGTGIEKEEKTDVVCNGSPGSDCNIDRLQV</sequence>
<dbReference type="Proteomes" id="UP000087766">
    <property type="component" value="Chromosome 7"/>
</dbReference>
<dbReference type="Pfam" id="PF25826">
    <property type="entry name" value="DUF7952"/>
    <property type="match status" value="1"/>
</dbReference>
<dbReference type="PANTHER" id="PTHR13859">
    <property type="entry name" value="ATROPHIN-RELATED"/>
    <property type="match status" value="1"/>
</dbReference>
<dbReference type="STRING" id="3916.A0A1S3UVH5"/>
<feature type="region of interest" description="Disordered" evidence="5">
    <location>
        <begin position="609"/>
        <end position="628"/>
    </location>
</feature>
<feature type="compositionally biased region" description="Basic and acidic residues" evidence="5">
    <location>
        <begin position="932"/>
        <end position="941"/>
    </location>
</feature>
<dbReference type="PROSITE" id="PS51293">
    <property type="entry name" value="SANT"/>
    <property type="match status" value="1"/>
</dbReference>
<evidence type="ECO:0000256" key="3">
    <source>
        <dbReference type="ARBA" id="ARBA00023163"/>
    </source>
</evidence>
<dbReference type="GeneID" id="106769080"/>
<feature type="region of interest" description="Disordered" evidence="5">
    <location>
        <begin position="932"/>
        <end position="966"/>
    </location>
</feature>
<protein>
    <submittedName>
        <fullName evidence="9">Uncharacterized protein LOC106769080 isoform X1</fullName>
    </submittedName>
</protein>
<dbReference type="GO" id="GO:0003714">
    <property type="term" value="F:transcription corepressor activity"/>
    <property type="evidence" value="ECO:0007669"/>
    <property type="project" value="TreeGrafter"/>
</dbReference>
<dbReference type="InterPro" id="IPR009057">
    <property type="entry name" value="Homeodomain-like_sf"/>
</dbReference>
<keyword evidence="6" id="KW-0472">Membrane</keyword>
<feature type="compositionally biased region" description="Basic and acidic residues" evidence="5">
    <location>
        <begin position="894"/>
        <end position="906"/>
    </location>
</feature>
<accession>A0A1S3UVH5</accession>
<dbReference type="AlphaFoldDB" id="A0A1S3UVH5"/>
<dbReference type="Pfam" id="PF24662">
    <property type="entry name" value="DUF7650"/>
    <property type="match status" value="1"/>
</dbReference>
<evidence type="ECO:0000256" key="6">
    <source>
        <dbReference type="SAM" id="Phobius"/>
    </source>
</evidence>
<feature type="domain" description="SANT" evidence="7">
    <location>
        <begin position="260"/>
        <end position="312"/>
    </location>
</feature>